<dbReference type="Pfam" id="PF00483">
    <property type="entry name" value="NTP_transferase"/>
    <property type="match status" value="1"/>
</dbReference>
<comment type="pathway">
    <text evidence="20">Bacterial outer membrane biogenesis; LPS lipid A biosynthesis.</text>
</comment>
<dbReference type="GO" id="GO:0019134">
    <property type="term" value="F:glucosamine-1-phosphate N-acetyltransferase activity"/>
    <property type="evidence" value="ECO:0007669"/>
    <property type="project" value="UniProtKB-UniRule"/>
</dbReference>
<comment type="caution">
    <text evidence="22">The sequence shown here is derived from an EMBL/GenBank/DDBJ whole genome shotgun (WGS) entry which is preliminary data.</text>
</comment>
<evidence type="ECO:0000256" key="20">
    <source>
        <dbReference type="HAMAP-Rule" id="MF_01631"/>
    </source>
</evidence>
<dbReference type="SUPFAM" id="SSF51161">
    <property type="entry name" value="Trimeric LpxA-like enzymes"/>
    <property type="match status" value="1"/>
</dbReference>
<comment type="subunit">
    <text evidence="20">Homotrimer.</text>
</comment>
<evidence type="ECO:0000256" key="16">
    <source>
        <dbReference type="ARBA" id="ARBA00023316"/>
    </source>
</evidence>
<dbReference type="PANTHER" id="PTHR43584:SF3">
    <property type="entry name" value="BIFUNCTIONAL PROTEIN GLMU"/>
    <property type="match status" value="1"/>
</dbReference>
<evidence type="ECO:0000256" key="1">
    <source>
        <dbReference type="ARBA" id="ARBA00004496"/>
    </source>
</evidence>
<evidence type="ECO:0000259" key="21">
    <source>
        <dbReference type="Pfam" id="PF00483"/>
    </source>
</evidence>
<dbReference type="NCBIfam" id="NF010934">
    <property type="entry name" value="PRK14354.1"/>
    <property type="match status" value="1"/>
</dbReference>
<feature type="domain" description="Nucleotidyl transferase" evidence="21">
    <location>
        <begin position="6"/>
        <end position="214"/>
    </location>
</feature>
<proteinExistence type="inferred from homology"/>
<protein>
    <recommendedName>
        <fullName evidence="20">Bifunctional protein GlmU</fullName>
    </recommendedName>
    <domain>
        <recommendedName>
            <fullName evidence="20">UDP-N-acetylglucosamine pyrophosphorylase</fullName>
            <ecNumber evidence="20">2.7.7.23</ecNumber>
        </recommendedName>
        <alternativeName>
            <fullName evidence="20">N-acetylglucosamine-1-phosphate uridyltransferase</fullName>
        </alternativeName>
    </domain>
    <domain>
        <recommendedName>
            <fullName evidence="20">Glucosamine-1-phosphate N-acetyltransferase</fullName>
            <ecNumber evidence="20">2.3.1.157</ecNumber>
        </recommendedName>
    </domain>
</protein>
<evidence type="ECO:0000256" key="17">
    <source>
        <dbReference type="ARBA" id="ARBA00048247"/>
    </source>
</evidence>
<dbReference type="InterPro" id="IPR011004">
    <property type="entry name" value="Trimer_LpxA-like_sf"/>
</dbReference>
<organism evidence="22 23">
    <name type="scientific">Candidatus Avacidaminococcus intestinavium</name>
    <dbReference type="NCBI Taxonomy" id="2840684"/>
    <lineage>
        <taxon>Bacteria</taxon>
        <taxon>Bacillati</taxon>
        <taxon>Bacillota</taxon>
        <taxon>Negativicutes</taxon>
        <taxon>Acidaminococcales</taxon>
        <taxon>Acidaminococcaceae</taxon>
        <taxon>Acidaminococcaceae incertae sedis</taxon>
        <taxon>Candidatus Avacidaminococcus</taxon>
    </lineage>
</organism>
<evidence type="ECO:0000256" key="2">
    <source>
        <dbReference type="ARBA" id="ARBA00005166"/>
    </source>
</evidence>
<keyword evidence="11 20" id="KW-0460">Magnesium</keyword>
<evidence type="ECO:0000256" key="12">
    <source>
        <dbReference type="ARBA" id="ARBA00022960"/>
    </source>
</evidence>
<feature type="binding site" evidence="20">
    <location>
        <begin position="78"/>
        <end position="79"/>
    </location>
    <ligand>
        <name>UDP-N-acetyl-alpha-D-glucosamine</name>
        <dbReference type="ChEBI" id="CHEBI:57705"/>
    </ligand>
</feature>
<comment type="similarity">
    <text evidence="5 20">In the N-terminal section; belongs to the N-acetylglucosamine-1-phosphate uridyltransferase family.</text>
</comment>
<evidence type="ECO:0000256" key="5">
    <source>
        <dbReference type="ARBA" id="ARBA00007947"/>
    </source>
</evidence>
<feature type="binding site" evidence="20">
    <location>
        <position position="333"/>
    </location>
    <ligand>
        <name>UDP-N-acetyl-alpha-D-glucosamine</name>
        <dbReference type="ChEBI" id="CHEBI:57705"/>
    </ligand>
</feature>
<evidence type="ECO:0000256" key="18">
    <source>
        <dbReference type="ARBA" id="ARBA00048493"/>
    </source>
</evidence>
<dbReference type="GO" id="GO:0009252">
    <property type="term" value="P:peptidoglycan biosynthetic process"/>
    <property type="evidence" value="ECO:0007669"/>
    <property type="project" value="UniProtKB-UniRule"/>
</dbReference>
<dbReference type="GO" id="GO:0000287">
    <property type="term" value="F:magnesium ion binding"/>
    <property type="evidence" value="ECO:0007669"/>
    <property type="project" value="UniProtKB-UniRule"/>
</dbReference>
<dbReference type="SUPFAM" id="SSF53448">
    <property type="entry name" value="Nucleotide-diphospho-sugar transferases"/>
    <property type="match status" value="1"/>
</dbReference>
<feature type="binding site" evidence="20">
    <location>
        <position position="170"/>
    </location>
    <ligand>
        <name>UDP-N-acetyl-alpha-D-glucosamine</name>
        <dbReference type="ChEBI" id="CHEBI:57705"/>
    </ligand>
</feature>
<dbReference type="EMBL" id="DVNI01000103">
    <property type="protein sequence ID" value="HIU64625.1"/>
    <property type="molecule type" value="Genomic_DNA"/>
</dbReference>
<evidence type="ECO:0000256" key="10">
    <source>
        <dbReference type="ARBA" id="ARBA00022737"/>
    </source>
</evidence>
<feature type="region of interest" description="Pyrophosphorylase" evidence="20">
    <location>
        <begin position="1"/>
        <end position="230"/>
    </location>
</feature>
<comment type="function">
    <text evidence="19 20">Catalyzes the last two sequential reactions in the de novo biosynthetic pathway for UDP-N-acetylglucosamine (UDP-GlcNAc). The C-terminal domain catalyzes the transfer of acetyl group from acetyl coenzyme A to glucosamine-1-phosphate (GlcN-1-P) to produce N-acetylglucosamine-1-phosphate (GlcNAc-1-P), which is converted into UDP-GlcNAc by the transfer of uridine 5-monophosphate (from uridine 5-triphosphate), a reaction catalyzed by the N-terminal domain.</text>
</comment>
<dbReference type="GO" id="GO:0006048">
    <property type="term" value="P:UDP-N-acetylglucosamine biosynthetic process"/>
    <property type="evidence" value="ECO:0007669"/>
    <property type="project" value="InterPro"/>
</dbReference>
<gene>
    <name evidence="20 22" type="primary">glmU</name>
    <name evidence="22" type="ORF">IAB06_06295</name>
</gene>
<evidence type="ECO:0000256" key="4">
    <source>
        <dbReference type="ARBA" id="ARBA00007707"/>
    </source>
</evidence>
<comment type="caution">
    <text evidence="20">Lacks conserved residue(s) required for the propagation of feature annotation.</text>
</comment>
<feature type="binding site" evidence="20">
    <location>
        <position position="23"/>
    </location>
    <ligand>
        <name>UDP-N-acetyl-alpha-D-glucosamine</name>
        <dbReference type="ChEBI" id="CHEBI:57705"/>
    </ligand>
</feature>
<dbReference type="InterPro" id="IPR029044">
    <property type="entry name" value="Nucleotide-diphossugar_trans"/>
</dbReference>
<evidence type="ECO:0000313" key="23">
    <source>
        <dbReference type="Proteomes" id="UP000824099"/>
    </source>
</evidence>
<evidence type="ECO:0000256" key="7">
    <source>
        <dbReference type="ARBA" id="ARBA00022679"/>
    </source>
</evidence>
<dbReference type="GO" id="GO:0071555">
    <property type="term" value="P:cell wall organization"/>
    <property type="evidence" value="ECO:0007669"/>
    <property type="project" value="UniProtKB-KW"/>
</dbReference>
<feature type="binding site" evidence="20">
    <location>
        <begin position="9"/>
        <end position="12"/>
    </location>
    <ligand>
        <name>UDP-N-acetyl-alpha-D-glucosamine</name>
        <dbReference type="ChEBI" id="CHEBI:57705"/>
    </ligand>
</feature>
<comment type="subcellular location">
    <subcellularLocation>
        <location evidence="1 20">Cytoplasm</location>
    </subcellularLocation>
</comment>
<keyword evidence="10 20" id="KW-0677">Repeat</keyword>
<evidence type="ECO:0000256" key="3">
    <source>
        <dbReference type="ARBA" id="ARBA00005208"/>
    </source>
</evidence>
<dbReference type="GO" id="GO:0008360">
    <property type="term" value="P:regulation of cell shape"/>
    <property type="evidence" value="ECO:0007669"/>
    <property type="project" value="UniProtKB-KW"/>
</dbReference>
<evidence type="ECO:0000256" key="14">
    <source>
        <dbReference type="ARBA" id="ARBA00023268"/>
    </source>
</evidence>
<dbReference type="AlphaFoldDB" id="A0A9D1SLT0"/>
<name>A0A9D1SLT0_9FIRM</name>
<evidence type="ECO:0000256" key="11">
    <source>
        <dbReference type="ARBA" id="ARBA00022842"/>
    </source>
</evidence>
<dbReference type="Gene3D" id="3.90.550.10">
    <property type="entry name" value="Spore Coat Polysaccharide Biosynthesis Protein SpsA, Chain A"/>
    <property type="match status" value="1"/>
</dbReference>
<evidence type="ECO:0000256" key="9">
    <source>
        <dbReference type="ARBA" id="ARBA00022723"/>
    </source>
</evidence>
<keyword evidence="7 20" id="KW-0808">Transferase</keyword>
<dbReference type="CDD" id="cd03353">
    <property type="entry name" value="LbH_GlmU_C"/>
    <property type="match status" value="1"/>
</dbReference>
<feature type="binding site" evidence="20">
    <location>
        <position position="377"/>
    </location>
    <ligand>
        <name>UDP-N-acetyl-alpha-D-glucosamine</name>
        <dbReference type="ChEBI" id="CHEBI:57705"/>
    </ligand>
</feature>
<evidence type="ECO:0000256" key="15">
    <source>
        <dbReference type="ARBA" id="ARBA00023315"/>
    </source>
</evidence>
<feature type="active site" description="Proton acceptor" evidence="20">
    <location>
        <position position="363"/>
    </location>
</feature>
<feature type="binding site" evidence="20">
    <location>
        <position position="228"/>
    </location>
    <ligand>
        <name>UDP-N-acetyl-alpha-D-glucosamine</name>
        <dbReference type="ChEBI" id="CHEBI:57705"/>
    </ligand>
</feature>
<feature type="binding site" evidence="20">
    <location>
        <position position="228"/>
    </location>
    <ligand>
        <name>Mg(2+)</name>
        <dbReference type="ChEBI" id="CHEBI:18420"/>
    </ligand>
</feature>
<keyword evidence="15 20" id="KW-0012">Acyltransferase</keyword>
<keyword evidence="16 20" id="KW-0961">Cell wall biogenesis/degradation</keyword>
<comment type="catalytic activity">
    <reaction evidence="18 20">
        <text>N-acetyl-alpha-D-glucosamine 1-phosphate + UTP + H(+) = UDP-N-acetyl-alpha-D-glucosamine + diphosphate</text>
        <dbReference type="Rhea" id="RHEA:13509"/>
        <dbReference type="ChEBI" id="CHEBI:15378"/>
        <dbReference type="ChEBI" id="CHEBI:33019"/>
        <dbReference type="ChEBI" id="CHEBI:46398"/>
        <dbReference type="ChEBI" id="CHEBI:57705"/>
        <dbReference type="ChEBI" id="CHEBI:57776"/>
        <dbReference type="EC" id="2.7.7.23"/>
    </reaction>
</comment>
<evidence type="ECO:0000256" key="6">
    <source>
        <dbReference type="ARBA" id="ARBA00022490"/>
    </source>
</evidence>
<evidence type="ECO:0000256" key="8">
    <source>
        <dbReference type="ARBA" id="ARBA00022695"/>
    </source>
</evidence>
<dbReference type="GO" id="GO:0005737">
    <property type="term" value="C:cytoplasm"/>
    <property type="evidence" value="ECO:0007669"/>
    <property type="project" value="UniProtKB-SubCell"/>
</dbReference>
<dbReference type="Pfam" id="PF00132">
    <property type="entry name" value="Hexapep"/>
    <property type="match status" value="2"/>
</dbReference>
<feature type="binding site" evidence="20">
    <location>
        <begin position="386"/>
        <end position="387"/>
    </location>
    <ligand>
        <name>acetyl-CoA</name>
        <dbReference type="ChEBI" id="CHEBI:57288"/>
    </ligand>
</feature>
<feature type="binding site" evidence="20">
    <location>
        <position position="103"/>
    </location>
    <ligand>
        <name>Mg(2+)</name>
        <dbReference type="ChEBI" id="CHEBI:18420"/>
    </ligand>
</feature>
<accession>A0A9D1SLT0</accession>
<dbReference type="InterPro" id="IPR005835">
    <property type="entry name" value="NTP_transferase_dom"/>
</dbReference>
<feature type="binding site" evidence="20">
    <location>
        <position position="73"/>
    </location>
    <ligand>
        <name>UDP-N-acetyl-alpha-D-glucosamine</name>
        <dbReference type="ChEBI" id="CHEBI:57705"/>
    </ligand>
</feature>
<feature type="region of interest" description="N-acetyltransferase" evidence="20">
    <location>
        <begin position="252"/>
        <end position="456"/>
    </location>
</feature>
<dbReference type="GO" id="GO:0003977">
    <property type="term" value="F:UDP-N-acetylglucosamine diphosphorylase activity"/>
    <property type="evidence" value="ECO:0007669"/>
    <property type="project" value="UniProtKB-UniRule"/>
</dbReference>
<dbReference type="NCBIfam" id="TIGR01173">
    <property type="entry name" value="glmU"/>
    <property type="match status" value="1"/>
</dbReference>
<feature type="binding site" evidence="20">
    <location>
        <position position="440"/>
    </location>
    <ligand>
        <name>acetyl-CoA</name>
        <dbReference type="ChEBI" id="CHEBI:57288"/>
    </ligand>
</feature>
<comment type="catalytic activity">
    <reaction evidence="17 20">
        <text>alpha-D-glucosamine 1-phosphate + acetyl-CoA = N-acetyl-alpha-D-glucosamine 1-phosphate + CoA + H(+)</text>
        <dbReference type="Rhea" id="RHEA:13725"/>
        <dbReference type="ChEBI" id="CHEBI:15378"/>
        <dbReference type="ChEBI" id="CHEBI:57287"/>
        <dbReference type="ChEBI" id="CHEBI:57288"/>
        <dbReference type="ChEBI" id="CHEBI:57776"/>
        <dbReference type="ChEBI" id="CHEBI:58516"/>
        <dbReference type="EC" id="2.3.1.157"/>
    </reaction>
</comment>
<dbReference type="InterPro" id="IPR050065">
    <property type="entry name" value="GlmU-like"/>
</dbReference>
<reference evidence="22" key="1">
    <citation type="submission" date="2020-10" db="EMBL/GenBank/DDBJ databases">
        <authorList>
            <person name="Gilroy R."/>
        </authorList>
    </citation>
    <scope>NUCLEOTIDE SEQUENCE</scope>
    <source>
        <strain evidence="22">CHK160-1198</strain>
    </source>
</reference>
<dbReference type="PROSITE" id="PS00101">
    <property type="entry name" value="HEXAPEP_TRANSFERASES"/>
    <property type="match status" value="1"/>
</dbReference>
<dbReference type="InterPro" id="IPR018357">
    <property type="entry name" value="Hexapep_transf_CS"/>
</dbReference>
<dbReference type="HAMAP" id="MF_01631">
    <property type="entry name" value="GlmU"/>
    <property type="match status" value="1"/>
</dbReference>
<dbReference type="InterPro" id="IPR005882">
    <property type="entry name" value="Bifunctional_GlmU"/>
</dbReference>
<feature type="binding site" evidence="20">
    <location>
        <position position="366"/>
    </location>
    <ligand>
        <name>UDP-N-acetyl-alpha-D-glucosamine</name>
        <dbReference type="ChEBI" id="CHEBI:57705"/>
    </ligand>
</feature>
<feature type="binding site" evidence="20">
    <location>
        <position position="423"/>
    </location>
    <ligand>
        <name>acetyl-CoA</name>
        <dbReference type="ChEBI" id="CHEBI:57288"/>
    </ligand>
</feature>
<evidence type="ECO:0000256" key="19">
    <source>
        <dbReference type="ARBA" id="ARBA00049628"/>
    </source>
</evidence>
<dbReference type="InterPro" id="IPR038009">
    <property type="entry name" value="GlmU_C_LbH"/>
</dbReference>
<dbReference type="Gene3D" id="2.160.10.10">
    <property type="entry name" value="Hexapeptide repeat proteins"/>
    <property type="match status" value="1"/>
</dbReference>
<feature type="binding site" evidence="20">
    <location>
        <position position="140"/>
    </location>
    <ligand>
        <name>UDP-N-acetyl-alpha-D-glucosamine</name>
        <dbReference type="ChEBI" id="CHEBI:57705"/>
    </ligand>
</feature>
<dbReference type="GO" id="GO:0000902">
    <property type="term" value="P:cell morphogenesis"/>
    <property type="evidence" value="ECO:0007669"/>
    <property type="project" value="UniProtKB-UniRule"/>
</dbReference>
<sequence>MSKMVSVILAAGKGTRMKSRLPKVLHKIGGAPMLSHVLQVAKQAGASRNIVVVGYGAEQVVEFLGDQAESAVQTEQLGTGHAVLQTEPLLKDFHGTVMVICGDTPLLEAEELRKFYEAHRASAVAASVLTAVVENPSGYGRILRDSEQHVLGIVEEKDATMEQKAICEINTGIYCLESPLLFEALSKLSCNNAQGEYYLTDVLVKLIELGKTVGGVKTADFEMIMGINSRKQLAEAEGIMRRRTLDQLMENGVTIMDPASTFIDKSVVVGQDTVIYPFTWLEGTTVIGKDCQVGPNVRLTDVQVGAATNLQFTYGHECSIGEGATVGPYVHLRPQTKIGAAVKVGNFVEVKNSEIGAGSKLPHLSYIGDSDIGERVNIGCGCITVNYDGKQKHRTVIADDAFIGCNSNLLAPVTIGKGAYVGAGSTITKEVEENDLAVARAKQTNIKDWAEKYRKR</sequence>
<reference evidence="22" key="2">
    <citation type="journal article" date="2021" name="PeerJ">
        <title>Extensive microbial diversity within the chicken gut microbiome revealed by metagenomics and culture.</title>
        <authorList>
            <person name="Gilroy R."/>
            <person name="Ravi A."/>
            <person name="Getino M."/>
            <person name="Pursley I."/>
            <person name="Horton D.L."/>
            <person name="Alikhan N.F."/>
            <person name="Baker D."/>
            <person name="Gharbi K."/>
            <person name="Hall N."/>
            <person name="Watson M."/>
            <person name="Adriaenssens E.M."/>
            <person name="Foster-Nyarko E."/>
            <person name="Jarju S."/>
            <person name="Secka A."/>
            <person name="Antonio M."/>
            <person name="Oren A."/>
            <person name="Chaudhuri R.R."/>
            <person name="La Ragione R."/>
            <person name="Hildebrand F."/>
            <person name="Pallen M.J."/>
        </authorList>
    </citation>
    <scope>NUCLEOTIDE SEQUENCE</scope>
    <source>
        <strain evidence="22">CHK160-1198</strain>
    </source>
</reference>
<dbReference type="EC" id="2.3.1.157" evidence="20"/>
<feature type="region of interest" description="Linker" evidence="20">
    <location>
        <begin position="231"/>
        <end position="251"/>
    </location>
</feature>
<dbReference type="Proteomes" id="UP000824099">
    <property type="component" value="Unassembled WGS sequence"/>
</dbReference>
<keyword evidence="8 20" id="KW-0548">Nucleotidyltransferase</keyword>
<dbReference type="GO" id="GO:0009245">
    <property type="term" value="P:lipid A biosynthetic process"/>
    <property type="evidence" value="ECO:0007669"/>
    <property type="project" value="UniProtKB-UniRule"/>
</dbReference>
<comment type="cofactor">
    <cofactor evidence="20">
        <name>Mg(2+)</name>
        <dbReference type="ChEBI" id="CHEBI:18420"/>
    </cofactor>
    <text evidence="20">Binds 1 Mg(2+) ion per subunit.</text>
</comment>
<comment type="pathway">
    <text evidence="2 20">Nucleotide-sugar biosynthesis; UDP-N-acetyl-alpha-D-glucosamine biosynthesis; N-acetyl-alpha-D-glucosamine 1-phosphate from alpha-D-glucosamine 6-phosphate (route II): step 2/2.</text>
</comment>
<comment type="similarity">
    <text evidence="4 20">In the C-terminal section; belongs to the transferase hexapeptide repeat family.</text>
</comment>
<keyword evidence="6 20" id="KW-0963">Cytoplasm</keyword>
<evidence type="ECO:0000256" key="13">
    <source>
        <dbReference type="ARBA" id="ARBA00022984"/>
    </source>
</evidence>
<feature type="binding site" evidence="20">
    <location>
        <position position="155"/>
    </location>
    <ligand>
        <name>UDP-N-acetyl-alpha-D-glucosamine</name>
        <dbReference type="ChEBI" id="CHEBI:57705"/>
    </ligand>
</feature>
<keyword evidence="13 20" id="KW-0573">Peptidoglycan synthesis</keyword>
<keyword evidence="9 20" id="KW-0479">Metal-binding</keyword>
<dbReference type="CDD" id="cd02540">
    <property type="entry name" value="GT2_GlmU_N_bac"/>
    <property type="match status" value="1"/>
</dbReference>
<keyword evidence="14 20" id="KW-0511">Multifunctional enzyme</keyword>
<evidence type="ECO:0000313" key="22">
    <source>
        <dbReference type="EMBL" id="HIU64625.1"/>
    </source>
</evidence>
<feature type="binding site" evidence="20">
    <location>
        <position position="351"/>
    </location>
    <ligand>
        <name>UDP-N-acetyl-alpha-D-glucosamine</name>
        <dbReference type="ChEBI" id="CHEBI:57705"/>
    </ligand>
</feature>
<comment type="pathway">
    <text evidence="3 20">Nucleotide-sugar biosynthesis; UDP-N-acetyl-alpha-D-glucosamine biosynthesis; UDP-N-acetyl-alpha-D-glucosamine from N-acetyl-alpha-D-glucosamine 1-phosphate: step 1/1.</text>
</comment>
<dbReference type="PANTHER" id="PTHR43584">
    <property type="entry name" value="NUCLEOTIDYL TRANSFERASE"/>
    <property type="match status" value="1"/>
</dbReference>
<keyword evidence="12 20" id="KW-0133">Cell shape</keyword>
<dbReference type="GO" id="GO:0016020">
    <property type="term" value="C:membrane"/>
    <property type="evidence" value="ECO:0007669"/>
    <property type="project" value="GOC"/>
</dbReference>
<dbReference type="EC" id="2.7.7.23" evidence="20"/>
<dbReference type="InterPro" id="IPR001451">
    <property type="entry name" value="Hexapep"/>
</dbReference>